<name>A0A151S8I0_CAJCA</name>
<dbReference type="EC" id="2.3.1.170" evidence="3"/>
<dbReference type="FunFam" id="3.20.20.100:FF:000014">
    <property type="entry name" value="NAD(P)-linked oxidoreductase superfamily protein"/>
    <property type="match status" value="1"/>
</dbReference>
<evidence type="ECO:0000313" key="3">
    <source>
        <dbReference type="EMBL" id="KYP51094.1"/>
    </source>
</evidence>
<dbReference type="PRINTS" id="PR00069">
    <property type="entry name" value="ALDKETRDTASE"/>
</dbReference>
<keyword evidence="3" id="KW-0808">Transferase</keyword>
<accession>A0A151S8I0</accession>
<feature type="domain" description="NADP-dependent oxidoreductase" evidence="2">
    <location>
        <begin position="93"/>
        <end position="365"/>
    </location>
</feature>
<keyword evidence="4" id="KW-1185">Reference proteome</keyword>
<dbReference type="InterPro" id="IPR023210">
    <property type="entry name" value="NADP_OxRdtase_dom"/>
</dbReference>
<protein>
    <submittedName>
        <fullName evidence="3">NAD(P)H-dependent oxidoreductase 2</fullName>
        <ecNumber evidence="3">2.3.1.170</ecNumber>
    </submittedName>
</protein>
<organism evidence="3 4">
    <name type="scientific">Cajanus cajan</name>
    <name type="common">Pigeon pea</name>
    <name type="synonym">Cajanus indicus</name>
    <dbReference type="NCBI Taxonomy" id="3821"/>
    <lineage>
        <taxon>Eukaryota</taxon>
        <taxon>Viridiplantae</taxon>
        <taxon>Streptophyta</taxon>
        <taxon>Embryophyta</taxon>
        <taxon>Tracheophyta</taxon>
        <taxon>Spermatophyta</taxon>
        <taxon>Magnoliopsida</taxon>
        <taxon>eudicotyledons</taxon>
        <taxon>Gunneridae</taxon>
        <taxon>Pentapetalae</taxon>
        <taxon>rosids</taxon>
        <taxon>fabids</taxon>
        <taxon>Fabales</taxon>
        <taxon>Fabaceae</taxon>
        <taxon>Papilionoideae</taxon>
        <taxon>50 kb inversion clade</taxon>
        <taxon>NPAAA clade</taxon>
        <taxon>indigoferoid/millettioid clade</taxon>
        <taxon>Phaseoleae</taxon>
        <taxon>Cajanus</taxon>
    </lineage>
</organism>
<evidence type="ECO:0000259" key="2">
    <source>
        <dbReference type="Pfam" id="PF00248"/>
    </source>
</evidence>
<dbReference type="AlphaFoldDB" id="A0A151S8I0"/>
<dbReference type="GO" id="GO:0033808">
    <property type="term" value="F:6'-deoxychalcone synthase activity"/>
    <property type="evidence" value="ECO:0007669"/>
    <property type="project" value="UniProtKB-EC"/>
</dbReference>
<dbReference type="GO" id="GO:0016616">
    <property type="term" value="F:oxidoreductase activity, acting on the CH-OH group of donors, NAD or NADP as acceptor"/>
    <property type="evidence" value="ECO:0007669"/>
    <property type="project" value="InterPro"/>
</dbReference>
<dbReference type="Gramene" id="C.cajan_26158.t">
    <property type="protein sequence ID" value="C.cajan_26158.t"/>
    <property type="gene ID" value="C.cajan_26158"/>
</dbReference>
<dbReference type="EMBL" id="KQ483443">
    <property type="protein sequence ID" value="KYP51094.1"/>
    <property type="molecule type" value="Genomic_DNA"/>
</dbReference>
<dbReference type="InterPro" id="IPR020471">
    <property type="entry name" value="AKR"/>
</dbReference>
<dbReference type="Proteomes" id="UP000075243">
    <property type="component" value="Unassembled WGS sequence"/>
</dbReference>
<dbReference type="Pfam" id="PF00248">
    <property type="entry name" value="Aldo_ket_red"/>
    <property type="match status" value="1"/>
</dbReference>
<sequence length="392" mass="43865">IALRWILEQGVSSVVKSFNKVRMKENLQIFDWKLSESDLVKIKQIPQFRAFLAREFVSEDGPYKSLDDFWDGAMDPKAIPEVVLNSGHKMPILGFGTGTVPLPPAHELIPAFIEAIKSGYRHFDTAAYYGSEEPLGQAIAHALEQGLIKSRSEIFVTTKLWCTDAHPGLVLPAIKSSLERLGLEYVDLYLIHFPVRLRQGVPKGTKYGKDDILPLDIKGTWEEMEQCSKLGLAKSIGLSNFGLKKISELLQNATIPPALVQVEMNAAWQQENLREFCKEKGIKVSAWSPLGANGAVWGSLAVMDSPILKDIASSNGKSVAQVALRWIIEQGATPIVKSFNSVRMKENLKLFDWELSEGDLDKAKEIPQYRGFKGERFVSEFGPYKTLEDLWE</sequence>
<evidence type="ECO:0000256" key="1">
    <source>
        <dbReference type="ARBA" id="ARBA00023002"/>
    </source>
</evidence>
<dbReference type="PANTHER" id="PTHR11732">
    <property type="entry name" value="ALDO/KETO REDUCTASE"/>
    <property type="match status" value="1"/>
</dbReference>
<dbReference type="SUPFAM" id="SSF51430">
    <property type="entry name" value="NAD(P)-linked oxidoreductase"/>
    <property type="match status" value="2"/>
</dbReference>
<gene>
    <name evidence="3" type="ORF">KK1_027009</name>
</gene>
<dbReference type="STRING" id="3821.A0A151S8I0"/>
<proteinExistence type="predicted"/>
<feature type="non-terminal residue" evidence="3">
    <location>
        <position position="1"/>
    </location>
</feature>
<reference evidence="3" key="1">
    <citation type="journal article" date="2012" name="Nat. Biotechnol.">
        <title>Draft genome sequence of pigeonpea (Cajanus cajan), an orphan legume crop of resource-poor farmers.</title>
        <authorList>
            <person name="Varshney R.K."/>
            <person name="Chen W."/>
            <person name="Li Y."/>
            <person name="Bharti A.K."/>
            <person name="Saxena R.K."/>
            <person name="Schlueter J.A."/>
            <person name="Donoghue M.T."/>
            <person name="Azam S."/>
            <person name="Fan G."/>
            <person name="Whaley A.M."/>
            <person name="Farmer A.D."/>
            <person name="Sheridan J."/>
            <person name="Iwata A."/>
            <person name="Tuteja R."/>
            <person name="Penmetsa R.V."/>
            <person name="Wu W."/>
            <person name="Upadhyaya H.D."/>
            <person name="Yang S.P."/>
            <person name="Shah T."/>
            <person name="Saxena K.B."/>
            <person name="Michael T."/>
            <person name="McCombie W.R."/>
            <person name="Yang B."/>
            <person name="Zhang G."/>
            <person name="Yang H."/>
            <person name="Wang J."/>
            <person name="Spillane C."/>
            <person name="Cook D.R."/>
            <person name="May G.D."/>
            <person name="Xu X."/>
            <person name="Jackson S.A."/>
        </authorList>
    </citation>
    <scope>NUCLEOTIDE SEQUENCE [LARGE SCALE GENOMIC DNA]</scope>
</reference>
<keyword evidence="1" id="KW-0560">Oxidoreductase</keyword>
<dbReference type="InterPro" id="IPR018170">
    <property type="entry name" value="Aldo/ket_reductase_CS"/>
</dbReference>
<dbReference type="OMA" id="EFGPYKT"/>
<dbReference type="PROSITE" id="PS00063">
    <property type="entry name" value="ALDOKETO_REDUCTASE_3"/>
    <property type="match status" value="2"/>
</dbReference>
<dbReference type="InterPro" id="IPR036812">
    <property type="entry name" value="NAD(P)_OxRdtase_dom_sf"/>
</dbReference>
<dbReference type="PROSITE" id="PS00062">
    <property type="entry name" value="ALDOKETO_REDUCTASE_2"/>
    <property type="match status" value="1"/>
</dbReference>
<dbReference type="CDD" id="cd19124">
    <property type="entry name" value="AKR_AKR4A_4B"/>
    <property type="match status" value="1"/>
</dbReference>
<keyword evidence="3" id="KW-0012">Acyltransferase</keyword>
<evidence type="ECO:0000313" key="4">
    <source>
        <dbReference type="Proteomes" id="UP000075243"/>
    </source>
</evidence>
<dbReference type="GO" id="GO:0044550">
    <property type="term" value="P:secondary metabolite biosynthetic process"/>
    <property type="evidence" value="ECO:0007669"/>
    <property type="project" value="UniProtKB-ARBA"/>
</dbReference>
<dbReference type="InterPro" id="IPR044497">
    <property type="entry name" value="AKR4A/B"/>
</dbReference>
<dbReference type="PROSITE" id="PS00798">
    <property type="entry name" value="ALDOKETO_REDUCTASE_1"/>
    <property type="match status" value="1"/>
</dbReference>
<dbReference type="Gene3D" id="3.20.20.100">
    <property type="entry name" value="NADP-dependent oxidoreductase domain"/>
    <property type="match status" value="2"/>
</dbReference>